<protein>
    <submittedName>
        <fullName evidence="2">Uncharacterized protein</fullName>
    </submittedName>
</protein>
<feature type="compositionally biased region" description="Basic and acidic residues" evidence="1">
    <location>
        <begin position="52"/>
        <end position="63"/>
    </location>
</feature>
<proteinExistence type="predicted"/>
<dbReference type="Proteomes" id="UP000696280">
    <property type="component" value="Unassembled WGS sequence"/>
</dbReference>
<organism evidence="2 3">
    <name type="scientific">Hymenoscyphus fraxineus</name>
    <dbReference type="NCBI Taxonomy" id="746836"/>
    <lineage>
        <taxon>Eukaryota</taxon>
        <taxon>Fungi</taxon>
        <taxon>Dikarya</taxon>
        <taxon>Ascomycota</taxon>
        <taxon>Pezizomycotina</taxon>
        <taxon>Leotiomycetes</taxon>
        <taxon>Helotiales</taxon>
        <taxon>Helotiaceae</taxon>
        <taxon>Hymenoscyphus</taxon>
    </lineage>
</organism>
<evidence type="ECO:0000256" key="1">
    <source>
        <dbReference type="SAM" id="MobiDB-lite"/>
    </source>
</evidence>
<reference evidence="2" key="1">
    <citation type="submission" date="2021-07" db="EMBL/GenBank/DDBJ databases">
        <authorList>
            <person name="Durling M."/>
        </authorList>
    </citation>
    <scope>NUCLEOTIDE SEQUENCE</scope>
</reference>
<name>A0A9N9Q1X6_9HELO</name>
<feature type="region of interest" description="Disordered" evidence="1">
    <location>
        <begin position="43"/>
        <end position="63"/>
    </location>
</feature>
<evidence type="ECO:0000313" key="3">
    <source>
        <dbReference type="Proteomes" id="UP000696280"/>
    </source>
</evidence>
<sequence>MTGFRDGNFHQISVTGAGNSPGFLVPTSFGTMAYGQLNVQQRRPHKKSVIRHQGEWKKSIAHI</sequence>
<accession>A0A9N9Q1X6</accession>
<dbReference type="AlphaFoldDB" id="A0A9N9Q1X6"/>
<evidence type="ECO:0000313" key="2">
    <source>
        <dbReference type="EMBL" id="CAG8962197.1"/>
    </source>
</evidence>
<comment type="caution">
    <text evidence="2">The sequence shown here is derived from an EMBL/GenBank/DDBJ whole genome shotgun (WGS) entry which is preliminary data.</text>
</comment>
<keyword evidence="3" id="KW-1185">Reference proteome</keyword>
<dbReference type="EMBL" id="CAJVRL010000127">
    <property type="protein sequence ID" value="CAG8962197.1"/>
    <property type="molecule type" value="Genomic_DNA"/>
</dbReference>
<gene>
    <name evidence="2" type="ORF">HYFRA_00005249</name>
</gene>